<organism evidence="1 2">
    <name type="scientific">Bogoriella caseilytica</name>
    <dbReference type="NCBI Taxonomy" id="56055"/>
    <lineage>
        <taxon>Bacteria</taxon>
        <taxon>Bacillati</taxon>
        <taxon>Actinomycetota</taxon>
        <taxon>Actinomycetes</taxon>
        <taxon>Micrococcales</taxon>
        <taxon>Bogoriellaceae</taxon>
        <taxon>Bogoriella</taxon>
    </lineage>
</organism>
<proteinExistence type="predicted"/>
<evidence type="ECO:0000313" key="2">
    <source>
        <dbReference type="Proteomes" id="UP000280668"/>
    </source>
</evidence>
<protein>
    <recommendedName>
        <fullName evidence="3">DoxX-like protein</fullName>
    </recommendedName>
</protein>
<dbReference type="RefSeq" id="WP_123304143.1">
    <property type="nucleotide sequence ID" value="NZ_RKHK01000001.1"/>
</dbReference>
<name>A0A3N2BEU7_9MICO</name>
<sequence length="177" mass="18850">MSPVRTIARPLLAAPFIIDGIDAAVRPARHVEIITEDRSGAISAARSVLQTLGVPASVIDAALQDPTVLVRVSGGVTALAGLALARGKRAKLAGVFLAGLAVKTAVARYPVWAAEDAEERAEMISALLNRAAVVGGLLFAAADRDGKPSLGWRLEHSRQRRDEILALRDRMKKRYRG</sequence>
<evidence type="ECO:0000313" key="1">
    <source>
        <dbReference type="EMBL" id="ROR73762.1"/>
    </source>
</evidence>
<reference evidence="1 2" key="1">
    <citation type="submission" date="2018-11" db="EMBL/GenBank/DDBJ databases">
        <title>Sequencing the genomes of 1000 actinobacteria strains.</title>
        <authorList>
            <person name="Klenk H.-P."/>
        </authorList>
    </citation>
    <scope>NUCLEOTIDE SEQUENCE [LARGE SCALE GENOMIC DNA]</scope>
    <source>
        <strain evidence="1 2">DSM 11294</strain>
    </source>
</reference>
<keyword evidence="2" id="KW-1185">Reference proteome</keyword>
<evidence type="ECO:0008006" key="3">
    <source>
        <dbReference type="Google" id="ProtNLM"/>
    </source>
</evidence>
<dbReference type="EMBL" id="RKHK01000001">
    <property type="protein sequence ID" value="ROR73762.1"/>
    <property type="molecule type" value="Genomic_DNA"/>
</dbReference>
<comment type="caution">
    <text evidence="1">The sequence shown here is derived from an EMBL/GenBank/DDBJ whole genome shotgun (WGS) entry which is preliminary data.</text>
</comment>
<accession>A0A3N2BEU7</accession>
<gene>
    <name evidence="1" type="ORF">EDD31_2150</name>
</gene>
<dbReference type="AlphaFoldDB" id="A0A3N2BEU7"/>
<dbReference type="OrthoDB" id="329282at2"/>
<dbReference type="Proteomes" id="UP000280668">
    <property type="component" value="Unassembled WGS sequence"/>
</dbReference>